<keyword evidence="2" id="KW-1185">Reference proteome</keyword>
<dbReference type="Proteomes" id="UP000799324">
    <property type="component" value="Unassembled WGS sequence"/>
</dbReference>
<dbReference type="AlphaFoldDB" id="A0A6A6TEA8"/>
<organism evidence="1 2">
    <name type="scientific">Lophiostoma macrostomum CBS 122681</name>
    <dbReference type="NCBI Taxonomy" id="1314788"/>
    <lineage>
        <taxon>Eukaryota</taxon>
        <taxon>Fungi</taxon>
        <taxon>Dikarya</taxon>
        <taxon>Ascomycota</taxon>
        <taxon>Pezizomycotina</taxon>
        <taxon>Dothideomycetes</taxon>
        <taxon>Pleosporomycetidae</taxon>
        <taxon>Pleosporales</taxon>
        <taxon>Lophiostomataceae</taxon>
        <taxon>Lophiostoma</taxon>
    </lineage>
</organism>
<accession>A0A6A6TEA8</accession>
<dbReference type="EMBL" id="MU004326">
    <property type="protein sequence ID" value="KAF2657338.1"/>
    <property type="molecule type" value="Genomic_DNA"/>
</dbReference>
<name>A0A6A6TEA8_9PLEO</name>
<reference evidence="1" key="1">
    <citation type="journal article" date="2020" name="Stud. Mycol.">
        <title>101 Dothideomycetes genomes: a test case for predicting lifestyles and emergence of pathogens.</title>
        <authorList>
            <person name="Haridas S."/>
            <person name="Albert R."/>
            <person name="Binder M."/>
            <person name="Bloem J."/>
            <person name="Labutti K."/>
            <person name="Salamov A."/>
            <person name="Andreopoulos B."/>
            <person name="Baker S."/>
            <person name="Barry K."/>
            <person name="Bills G."/>
            <person name="Bluhm B."/>
            <person name="Cannon C."/>
            <person name="Castanera R."/>
            <person name="Culley D."/>
            <person name="Daum C."/>
            <person name="Ezra D."/>
            <person name="Gonzalez J."/>
            <person name="Henrissat B."/>
            <person name="Kuo A."/>
            <person name="Liang C."/>
            <person name="Lipzen A."/>
            <person name="Lutzoni F."/>
            <person name="Magnuson J."/>
            <person name="Mondo S."/>
            <person name="Nolan M."/>
            <person name="Ohm R."/>
            <person name="Pangilinan J."/>
            <person name="Park H.-J."/>
            <person name="Ramirez L."/>
            <person name="Alfaro M."/>
            <person name="Sun H."/>
            <person name="Tritt A."/>
            <person name="Yoshinaga Y."/>
            <person name="Zwiers L.-H."/>
            <person name="Turgeon B."/>
            <person name="Goodwin S."/>
            <person name="Spatafora J."/>
            <person name="Crous P."/>
            <person name="Grigoriev I."/>
        </authorList>
    </citation>
    <scope>NUCLEOTIDE SEQUENCE</scope>
    <source>
        <strain evidence="1">CBS 122681</strain>
    </source>
</reference>
<proteinExistence type="predicted"/>
<evidence type="ECO:0000313" key="1">
    <source>
        <dbReference type="EMBL" id="KAF2657338.1"/>
    </source>
</evidence>
<sequence length="125" mass="14341">MRAYSYCIASVSVCPLWFLHNRSQLIPRQRTPTLALPLKCLFFTFAWGIDIQMSPQNGSNHSGLSAKTNLHHMWPSGHPGLGPVTSQAIPDIRTSIKWNQPCFSRFTSTRSKRHHRYWQPHQQSA</sequence>
<evidence type="ECO:0000313" key="2">
    <source>
        <dbReference type="Proteomes" id="UP000799324"/>
    </source>
</evidence>
<protein>
    <submittedName>
        <fullName evidence="1">Uncharacterized protein</fullName>
    </submittedName>
</protein>
<gene>
    <name evidence="1" type="ORF">K491DRAFT_691163</name>
</gene>